<reference evidence="2 3" key="1">
    <citation type="submission" date="2024-01" db="EMBL/GenBank/DDBJ databases">
        <title>Genome assemblies of Stephania.</title>
        <authorList>
            <person name="Yang L."/>
        </authorList>
    </citation>
    <scope>NUCLEOTIDE SEQUENCE [LARGE SCALE GENOMIC DNA]</scope>
    <source>
        <strain evidence="2">YNDBR</strain>
        <tissue evidence="2">Leaf</tissue>
    </source>
</reference>
<proteinExistence type="predicted"/>
<dbReference type="EMBL" id="JBBNAF010000007">
    <property type="protein sequence ID" value="KAK9127938.1"/>
    <property type="molecule type" value="Genomic_DNA"/>
</dbReference>
<dbReference type="Proteomes" id="UP001420932">
    <property type="component" value="Unassembled WGS sequence"/>
</dbReference>
<feature type="chain" id="PRO_5042859198" evidence="1">
    <location>
        <begin position="21"/>
        <end position="52"/>
    </location>
</feature>
<gene>
    <name evidence="2" type="ORF">Syun_016735</name>
</gene>
<evidence type="ECO:0000313" key="3">
    <source>
        <dbReference type="Proteomes" id="UP001420932"/>
    </source>
</evidence>
<comment type="caution">
    <text evidence="2">The sequence shown here is derived from an EMBL/GenBank/DDBJ whole genome shotgun (WGS) entry which is preliminary data.</text>
</comment>
<sequence>MHFSQFDFALLASLTSTFVAQFEDSFTVHAQASDGAPEGSSIVGDLLDCLNK</sequence>
<organism evidence="2 3">
    <name type="scientific">Stephania yunnanensis</name>
    <dbReference type="NCBI Taxonomy" id="152371"/>
    <lineage>
        <taxon>Eukaryota</taxon>
        <taxon>Viridiplantae</taxon>
        <taxon>Streptophyta</taxon>
        <taxon>Embryophyta</taxon>
        <taxon>Tracheophyta</taxon>
        <taxon>Spermatophyta</taxon>
        <taxon>Magnoliopsida</taxon>
        <taxon>Ranunculales</taxon>
        <taxon>Menispermaceae</taxon>
        <taxon>Menispermoideae</taxon>
        <taxon>Cissampelideae</taxon>
        <taxon>Stephania</taxon>
    </lineage>
</organism>
<name>A0AAP0J7X0_9MAGN</name>
<evidence type="ECO:0000313" key="2">
    <source>
        <dbReference type="EMBL" id="KAK9127938.1"/>
    </source>
</evidence>
<feature type="signal peptide" evidence="1">
    <location>
        <begin position="1"/>
        <end position="20"/>
    </location>
</feature>
<accession>A0AAP0J7X0</accession>
<dbReference type="AlphaFoldDB" id="A0AAP0J7X0"/>
<protein>
    <submittedName>
        <fullName evidence="2">Uncharacterized protein</fullName>
    </submittedName>
</protein>
<keyword evidence="3" id="KW-1185">Reference proteome</keyword>
<keyword evidence="1" id="KW-0732">Signal</keyword>
<evidence type="ECO:0000256" key="1">
    <source>
        <dbReference type="SAM" id="SignalP"/>
    </source>
</evidence>